<accession>A0A382W8Z5</accession>
<reference evidence="6" key="1">
    <citation type="submission" date="2018-05" db="EMBL/GenBank/DDBJ databases">
        <authorList>
            <person name="Lanie J.A."/>
            <person name="Ng W.-L."/>
            <person name="Kazmierczak K.M."/>
            <person name="Andrzejewski T.M."/>
            <person name="Davidsen T.M."/>
            <person name="Wayne K.J."/>
            <person name="Tettelin H."/>
            <person name="Glass J.I."/>
            <person name="Rusch D."/>
            <person name="Podicherti R."/>
            <person name="Tsui H.-C.T."/>
            <person name="Winkler M.E."/>
        </authorList>
    </citation>
    <scope>NUCLEOTIDE SEQUENCE</scope>
</reference>
<organism evidence="6">
    <name type="scientific">marine metagenome</name>
    <dbReference type="NCBI Taxonomy" id="408172"/>
    <lineage>
        <taxon>unclassified sequences</taxon>
        <taxon>metagenomes</taxon>
        <taxon>ecological metagenomes</taxon>
    </lineage>
</organism>
<dbReference type="GO" id="GO:0005829">
    <property type="term" value="C:cytosol"/>
    <property type="evidence" value="ECO:0007669"/>
    <property type="project" value="TreeGrafter"/>
</dbReference>
<comment type="function">
    <text evidence="1">Plays a role in synthesis, processing and/or stability of 23S rRNA.</text>
</comment>
<dbReference type="InterPro" id="IPR039255">
    <property type="entry name" value="YceD_bac"/>
</dbReference>
<evidence type="ECO:0000256" key="1">
    <source>
        <dbReference type="ARBA" id="ARBA00002868"/>
    </source>
</evidence>
<dbReference type="EMBL" id="UINC01157542">
    <property type="protein sequence ID" value="SVD54591.1"/>
    <property type="molecule type" value="Genomic_DNA"/>
</dbReference>
<name>A0A382W8Z5_9ZZZZ</name>
<evidence type="ECO:0000313" key="6">
    <source>
        <dbReference type="EMBL" id="SVD54591.1"/>
    </source>
</evidence>
<dbReference type="InterPro" id="IPR003772">
    <property type="entry name" value="YceD"/>
</dbReference>
<evidence type="ECO:0000256" key="2">
    <source>
        <dbReference type="ARBA" id="ARBA00010740"/>
    </source>
</evidence>
<protein>
    <recommendedName>
        <fullName evidence="3">Large ribosomal RNA subunit accumulation protein YceD</fullName>
    </recommendedName>
    <alternativeName>
        <fullName evidence="5">23S rRNA accumulation protein YceD</fullName>
    </alternativeName>
</protein>
<evidence type="ECO:0000256" key="3">
    <source>
        <dbReference type="ARBA" id="ARBA00015716"/>
    </source>
</evidence>
<sequence length="183" mass="20108">MLAEYIGAAQLNDRIAREVTLNETLAVVDMPRLVGLSHRASDKSAECLDVRVEFLKVAGDFPGIKVTVNGNLALECQRCLEPLEWSVDNSFELGVLASDNQMDETADIFDMILVGERGLYLPKVIEDEILTALPLALIHHRSEDCGKLMEVYERAADVPAARAENKPFSDLAALIGIADARKK</sequence>
<keyword evidence="4" id="KW-0690">Ribosome biogenesis</keyword>
<dbReference type="PANTHER" id="PTHR38099:SF1">
    <property type="entry name" value="LARGE RIBOSOMAL RNA SUBUNIT ACCUMULATION PROTEIN YCED"/>
    <property type="match status" value="1"/>
</dbReference>
<evidence type="ECO:0000256" key="4">
    <source>
        <dbReference type="ARBA" id="ARBA00022517"/>
    </source>
</evidence>
<evidence type="ECO:0000256" key="5">
    <source>
        <dbReference type="ARBA" id="ARBA00031841"/>
    </source>
</evidence>
<proteinExistence type="inferred from homology"/>
<dbReference type="GO" id="GO:0042254">
    <property type="term" value="P:ribosome biogenesis"/>
    <property type="evidence" value="ECO:0007669"/>
    <property type="project" value="UniProtKB-KW"/>
</dbReference>
<dbReference type="Pfam" id="PF02620">
    <property type="entry name" value="YceD"/>
    <property type="match status" value="1"/>
</dbReference>
<comment type="similarity">
    <text evidence="2">Belongs to the DUF177 domain family.</text>
</comment>
<gene>
    <name evidence="6" type="ORF">METZ01_LOCUS407445</name>
</gene>
<dbReference type="AlphaFoldDB" id="A0A382W8Z5"/>
<dbReference type="PANTHER" id="PTHR38099">
    <property type="entry name" value="LARGE RIBOSOMAL RNA SUBUNIT ACCUMULATION PROTEIN YCED"/>
    <property type="match status" value="1"/>
</dbReference>